<reference evidence="1" key="1">
    <citation type="journal article" date="2021" name="PeerJ">
        <title>Extensive microbial diversity within the chicken gut microbiome revealed by metagenomics and culture.</title>
        <authorList>
            <person name="Gilroy R."/>
            <person name="Ravi A."/>
            <person name="Getino M."/>
            <person name="Pursley I."/>
            <person name="Horton D.L."/>
            <person name="Alikhan N.F."/>
            <person name="Baker D."/>
            <person name="Gharbi K."/>
            <person name="Hall N."/>
            <person name="Watson M."/>
            <person name="Adriaenssens E.M."/>
            <person name="Foster-Nyarko E."/>
            <person name="Jarju S."/>
            <person name="Secka A."/>
            <person name="Antonio M."/>
            <person name="Oren A."/>
            <person name="Chaudhuri R.R."/>
            <person name="La Ragione R."/>
            <person name="Hildebrand F."/>
            <person name="Pallen M.J."/>
        </authorList>
    </citation>
    <scope>NUCLEOTIDE SEQUENCE</scope>
    <source>
        <strain evidence="1">A5-1222</strain>
    </source>
</reference>
<dbReference type="Proteomes" id="UP000824247">
    <property type="component" value="Unassembled WGS sequence"/>
</dbReference>
<dbReference type="AlphaFoldDB" id="A0A9E2NVR9"/>
<name>A0A9E2NVR9_9BACT</name>
<proteinExistence type="predicted"/>
<dbReference type="EMBL" id="JAHLFM010000015">
    <property type="protein sequence ID" value="MBU3830702.1"/>
    <property type="molecule type" value="Genomic_DNA"/>
</dbReference>
<comment type="caution">
    <text evidence="1">The sequence shown here is derived from an EMBL/GenBank/DDBJ whole genome shotgun (WGS) entry which is preliminary data.</text>
</comment>
<evidence type="ECO:0000313" key="1">
    <source>
        <dbReference type="EMBL" id="MBU3830702.1"/>
    </source>
</evidence>
<gene>
    <name evidence="1" type="ORF">H9897_00865</name>
</gene>
<evidence type="ECO:0000313" key="2">
    <source>
        <dbReference type="Proteomes" id="UP000824247"/>
    </source>
</evidence>
<protein>
    <submittedName>
        <fullName evidence="1">Uncharacterized protein</fullName>
    </submittedName>
</protein>
<reference evidence="1" key="2">
    <citation type="submission" date="2021-04" db="EMBL/GenBank/DDBJ databases">
        <authorList>
            <person name="Gilroy R."/>
        </authorList>
    </citation>
    <scope>NUCLEOTIDE SEQUENCE</scope>
    <source>
        <strain evidence="1">A5-1222</strain>
    </source>
</reference>
<sequence length="247" mass="29834">MLKIIKNNINIDLDYNGIKILQSNNSNLFYKDVILDSSIYIDDYKIKNENIIYINNFSQLKDFMNLTKKSNIFLRIIELLFEYKIINYENINQIINIINNEYQYELLEINEGDNSKLISMFFELLNNKYLDQNLLEIILNNVFDDKKLIILDNIEWINLEFLSKFLNQHYFLVLTNNFEKYIQNYKELEILTIIKNNYDYFDVLDINHLCVYLQSELNINIDHNNIVELLHKNDINSQFILWKLNNI</sequence>
<accession>A0A9E2NVR9</accession>
<organism evidence="1 2">
    <name type="scientific">Candidatus Ureaplasma intestinipullorum</name>
    <dbReference type="NCBI Taxonomy" id="2838770"/>
    <lineage>
        <taxon>Bacteria</taxon>
        <taxon>Bacillati</taxon>
        <taxon>Mycoplasmatota</taxon>
        <taxon>Mycoplasmoidales</taxon>
        <taxon>Mycoplasmoidaceae</taxon>
        <taxon>Ureaplasma</taxon>
    </lineage>
</organism>